<dbReference type="Gene3D" id="3.30.420.10">
    <property type="entry name" value="Ribonuclease H-like superfamily/Ribonuclease H"/>
    <property type="match status" value="1"/>
</dbReference>
<dbReference type="InterPro" id="IPR032473">
    <property type="entry name" value="Argonaute_Mid_dom"/>
</dbReference>
<dbReference type="InterPro" id="IPR003100">
    <property type="entry name" value="PAZ_dom"/>
</dbReference>
<dbReference type="Proteomes" id="UP001159427">
    <property type="component" value="Unassembled WGS sequence"/>
</dbReference>
<feature type="domain" description="Piwi" evidence="4">
    <location>
        <begin position="539"/>
        <end position="865"/>
    </location>
</feature>
<dbReference type="InterPro" id="IPR036085">
    <property type="entry name" value="PAZ_dom_sf"/>
</dbReference>
<dbReference type="Pfam" id="PF02170">
    <property type="entry name" value="PAZ"/>
    <property type="match status" value="1"/>
</dbReference>
<dbReference type="SMART" id="SM00949">
    <property type="entry name" value="PAZ"/>
    <property type="match status" value="1"/>
</dbReference>
<reference evidence="5 6" key="1">
    <citation type="submission" date="2022-05" db="EMBL/GenBank/DDBJ databases">
        <authorList>
            <consortium name="Genoscope - CEA"/>
            <person name="William W."/>
        </authorList>
    </citation>
    <scope>NUCLEOTIDE SEQUENCE [LARGE SCALE GENOMIC DNA]</scope>
</reference>
<keyword evidence="6" id="KW-1185">Reference proteome</keyword>
<dbReference type="Pfam" id="PF16486">
    <property type="entry name" value="ArgoN"/>
    <property type="match status" value="1"/>
</dbReference>
<evidence type="ECO:0000259" key="4">
    <source>
        <dbReference type="PROSITE" id="PS50822"/>
    </source>
</evidence>
<dbReference type="PROSITE" id="PS50822">
    <property type="entry name" value="PIWI"/>
    <property type="match status" value="1"/>
</dbReference>
<dbReference type="EMBL" id="CALNXI010002179">
    <property type="protein sequence ID" value="CAH3184203.1"/>
    <property type="molecule type" value="Genomic_DNA"/>
</dbReference>
<comment type="caution">
    <text evidence="5">The sequence shown here is derived from an EMBL/GenBank/DDBJ whole genome shotgun (WGS) entry which is preliminary data.</text>
</comment>
<dbReference type="Gene3D" id="3.40.50.2300">
    <property type="match status" value="1"/>
</dbReference>
<protein>
    <submittedName>
        <fullName evidence="5">Uncharacterized protein</fullName>
    </submittedName>
</protein>
<evidence type="ECO:0000313" key="5">
    <source>
        <dbReference type="EMBL" id="CAH3184203.1"/>
    </source>
</evidence>
<evidence type="ECO:0000256" key="1">
    <source>
        <dbReference type="RuleBase" id="RU361178"/>
    </source>
</evidence>
<gene>
    <name evidence="5" type="ORF">PEVE_00015296</name>
</gene>
<dbReference type="CDD" id="cd02846">
    <property type="entry name" value="PAZ_argonaute_like"/>
    <property type="match status" value="1"/>
</dbReference>
<name>A0ABN8S360_9CNID</name>
<dbReference type="Gene3D" id="2.170.260.10">
    <property type="entry name" value="paz domain"/>
    <property type="match status" value="1"/>
</dbReference>
<proteinExistence type="inferred from homology"/>
<dbReference type="InterPro" id="IPR032472">
    <property type="entry name" value="ArgoL2"/>
</dbReference>
<sequence length="898" mass="101471">EAGLPPAQVAVGVSASTTDQDVNKLTANLLGSGLSTGEHTARQMQENDNLRPPKRPSYGTVGRPIKLRANFFRMNMSPRLSDLYHYDVEITPNKCPRIVKRDVVNQIVMKYRSTVFQGHEPAFDGEKNLYSSIKLPSPAELDVTLPGEDDSKDRAFKVKIQFAASVSIDSLKRFLEGHQNGKTAQDAVQALDIVMRQIPSNQFIPVGRSFFPLDGYGSKYLGEGCEVQFGFYQSVRPSEWKAMLVNIDVSAKGFYKSQDVIEFVSETQQLSFRQLEDPRCQIDRWKLEEDIRGLRVQTTYVKRKYTVWEVSRESADRLQFDVDDETSGRRTKTTVAAYFRDRYGMQLRYPHLPCLKVGPKKALYLPMELCTLIPCQKRHLSEQQTANMIRSTARPAPERRQDIEYWAQEMIKTSQKYLREEFQTSVDPEMAKVDGRVLPAPKIKFGPQDQALVPRDGSWDMRNKAFHQGADIKTWAMACFAPPQRCNDNQLRNFCNQMARVSTREGMKMTDPVVVRYARIRDVENLFRSWKDEYQGLQLIMAVLPGKDKDLYAEVKRVGDSIVGIPTQCVQSKLVQQAKDQVCANISLKINSKLGGINQVIDPSVKSLVFREPTIVFGADVTHPSPTKNSADGTHSSPSPTEPTKSNGMPSIAAVVASMDANATKYQARVRAQRHEKGGGAQEIINDLAAIVRELLIEFYKANGKLKPSKIIFYRDGVSEGQFDQVLAHEVRAVQEACMKLEKEYRPRITFIVVQKRHHTRLFCENSRDETGKARNVPPGTTVDSGITHPYEFDFYLCSHFGIQGTSRPTHYHVLYDDNGFDADSLQQLTYQLCHVYARCTKSVSMPAPAYYAHLAAFHARVHVTKDGSGRDAETVDLEKCSKAIQVSDKMKGVMYFT</sequence>
<dbReference type="PROSITE" id="PS50821">
    <property type="entry name" value="PAZ"/>
    <property type="match status" value="1"/>
</dbReference>
<dbReference type="SMART" id="SM01163">
    <property type="entry name" value="DUF1785"/>
    <property type="match status" value="1"/>
</dbReference>
<dbReference type="InterPro" id="IPR012337">
    <property type="entry name" value="RNaseH-like_sf"/>
</dbReference>
<dbReference type="Pfam" id="PF16488">
    <property type="entry name" value="ArgoL2"/>
    <property type="match status" value="1"/>
</dbReference>
<feature type="non-terminal residue" evidence="5">
    <location>
        <position position="1"/>
    </location>
</feature>
<dbReference type="Pfam" id="PF02171">
    <property type="entry name" value="Piwi"/>
    <property type="match status" value="1"/>
</dbReference>
<dbReference type="SMART" id="SM00950">
    <property type="entry name" value="Piwi"/>
    <property type="match status" value="1"/>
</dbReference>
<feature type="domain" description="PAZ" evidence="3">
    <location>
        <begin position="259"/>
        <end position="374"/>
    </location>
</feature>
<evidence type="ECO:0000313" key="6">
    <source>
        <dbReference type="Proteomes" id="UP001159427"/>
    </source>
</evidence>
<dbReference type="InterPro" id="IPR045246">
    <property type="entry name" value="Piwi_ago-like"/>
</dbReference>
<dbReference type="Pfam" id="PF08699">
    <property type="entry name" value="ArgoL1"/>
    <property type="match status" value="1"/>
</dbReference>
<dbReference type="SUPFAM" id="SSF53098">
    <property type="entry name" value="Ribonuclease H-like"/>
    <property type="match status" value="1"/>
</dbReference>
<dbReference type="PANTHER" id="PTHR22891">
    <property type="entry name" value="EUKARYOTIC TRANSLATION INITIATION FACTOR 2C"/>
    <property type="match status" value="1"/>
</dbReference>
<accession>A0ABN8S360</accession>
<dbReference type="InterPro" id="IPR014811">
    <property type="entry name" value="ArgoL1"/>
</dbReference>
<dbReference type="SUPFAM" id="SSF101690">
    <property type="entry name" value="PAZ domain"/>
    <property type="match status" value="1"/>
</dbReference>
<feature type="compositionally biased region" description="Polar residues" evidence="2">
    <location>
        <begin position="624"/>
        <end position="649"/>
    </location>
</feature>
<dbReference type="InterPro" id="IPR036397">
    <property type="entry name" value="RNaseH_sf"/>
</dbReference>
<dbReference type="InterPro" id="IPR003165">
    <property type="entry name" value="Piwi"/>
</dbReference>
<evidence type="ECO:0000259" key="3">
    <source>
        <dbReference type="PROSITE" id="PS50821"/>
    </source>
</evidence>
<dbReference type="CDD" id="cd04657">
    <property type="entry name" value="Piwi_ago-like"/>
    <property type="match status" value="1"/>
</dbReference>
<organism evidence="5 6">
    <name type="scientific">Porites evermanni</name>
    <dbReference type="NCBI Taxonomy" id="104178"/>
    <lineage>
        <taxon>Eukaryota</taxon>
        <taxon>Metazoa</taxon>
        <taxon>Cnidaria</taxon>
        <taxon>Anthozoa</taxon>
        <taxon>Hexacorallia</taxon>
        <taxon>Scleractinia</taxon>
        <taxon>Fungiina</taxon>
        <taxon>Poritidae</taxon>
        <taxon>Porites</taxon>
    </lineage>
</organism>
<evidence type="ECO:0000256" key="2">
    <source>
        <dbReference type="SAM" id="MobiDB-lite"/>
    </source>
</evidence>
<comment type="similarity">
    <text evidence="1">Belongs to the argonaute family.</text>
</comment>
<dbReference type="InterPro" id="IPR032474">
    <property type="entry name" value="Argonaute_N"/>
</dbReference>
<dbReference type="Pfam" id="PF16487">
    <property type="entry name" value="ArgoMid"/>
    <property type="match status" value="1"/>
</dbReference>
<feature type="region of interest" description="Disordered" evidence="2">
    <location>
        <begin position="620"/>
        <end position="649"/>
    </location>
</feature>